<gene>
    <name evidence="3" type="ORF">EV384_2720</name>
</gene>
<dbReference type="Proteomes" id="UP000294114">
    <property type="component" value="Unassembled WGS sequence"/>
</dbReference>
<feature type="domain" description="Flavin reductase like" evidence="2">
    <location>
        <begin position="21"/>
        <end position="167"/>
    </location>
</feature>
<dbReference type="RefSeq" id="WP_242624035.1">
    <property type="nucleotide sequence ID" value="NZ_SHLD01000001.1"/>
</dbReference>
<sequence length="171" mass="17886">MTDSLAERAAGPSSTDFRGLMAEFPTGVAVLTAFGPDGGPHGMTCSSVCSVTLSPPTLLVCVWSGSPTLAAIVAGSRFAVNLLHDRASETARLFASGDPDRFSRVCWDAGPDAAGPHLADDALAVAHCAVTRTEPVGDHVVVFGEVRRIVREPGREPLLYGQRRFAAWPAG</sequence>
<dbReference type="AlphaFoldDB" id="A0A4V2GD23"/>
<evidence type="ECO:0000256" key="1">
    <source>
        <dbReference type="ARBA" id="ARBA00023002"/>
    </source>
</evidence>
<name>A0A4V2GD23_9ACTN</name>
<evidence type="ECO:0000313" key="3">
    <source>
        <dbReference type="EMBL" id="RZU74276.1"/>
    </source>
</evidence>
<dbReference type="GO" id="GO:0010181">
    <property type="term" value="F:FMN binding"/>
    <property type="evidence" value="ECO:0007669"/>
    <property type="project" value="InterPro"/>
</dbReference>
<dbReference type="InterPro" id="IPR050268">
    <property type="entry name" value="NADH-dep_flavin_reductase"/>
</dbReference>
<evidence type="ECO:0000313" key="4">
    <source>
        <dbReference type="Proteomes" id="UP000294114"/>
    </source>
</evidence>
<dbReference type="Gene3D" id="2.30.110.10">
    <property type="entry name" value="Electron Transport, Fmn-binding Protein, Chain A"/>
    <property type="match status" value="1"/>
</dbReference>
<comment type="caution">
    <text evidence="3">The sequence shown here is derived from an EMBL/GenBank/DDBJ whole genome shotgun (WGS) entry which is preliminary data.</text>
</comment>
<dbReference type="GO" id="GO:0042602">
    <property type="term" value="F:riboflavin reductase (NADPH) activity"/>
    <property type="evidence" value="ECO:0007669"/>
    <property type="project" value="TreeGrafter"/>
</dbReference>
<dbReference type="EMBL" id="SHLD01000001">
    <property type="protein sequence ID" value="RZU74276.1"/>
    <property type="molecule type" value="Genomic_DNA"/>
</dbReference>
<evidence type="ECO:0000259" key="2">
    <source>
        <dbReference type="SMART" id="SM00903"/>
    </source>
</evidence>
<keyword evidence="1" id="KW-0560">Oxidoreductase</keyword>
<organism evidence="3 4">
    <name type="scientific">Micromonospora kangleipakensis</name>
    <dbReference type="NCBI Taxonomy" id="1077942"/>
    <lineage>
        <taxon>Bacteria</taxon>
        <taxon>Bacillati</taxon>
        <taxon>Actinomycetota</taxon>
        <taxon>Actinomycetes</taxon>
        <taxon>Micromonosporales</taxon>
        <taxon>Micromonosporaceae</taxon>
        <taxon>Micromonospora</taxon>
    </lineage>
</organism>
<dbReference type="Pfam" id="PF01613">
    <property type="entry name" value="Flavin_Reduct"/>
    <property type="match status" value="1"/>
</dbReference>
<dbReference type="InterPro" id="IPR012349">
    <property type="entry name" value="Split_barrel_FMN-bd"/>
</dbReference>
<dbReference type="PANTHER" id="PTHR30466">
    <property type="entry name" value="FLAVIN REDUCTASE"/>
    <property type="match status" value="1"/>
</dbReference>
<dbReference type="PANTHER" id="PTHR30466:SF1">
    <property type="entry name" value="FMN REDUCTASE (NADH) RUTF"/>
    <property type="match status" value="1"/>
</dbReference>
<proteinExistence type="predicted"/>
<accession>A0A4V2GD23</accession>
<reference evidence="3 4" key="1">
    <citation type="submission" date="2019-02" db="EMBL/GenBank/DDBJ databases">
        <title>Sequencing the genomes of 1000 actinobacteria strains.</title>
        <authorList>
            <person name="Klenk H.-P."/>
        </authorList>
    </citation>
    <scope>NUCLEOTIDE SEQUENCE [LARGE SCALE GENOMIC DNA]</scope>
    <source>
        <strain evidence="3 4">DSM 45612</strain>
    </source>
</reference>
<dbReference type="InterPro" id="IPR002563">
    <property type="entry name" value="Flavin_Rdtase-like_dom"/>
</dbReference>
<keyword evidence="4" id="KW-1185">Reference proteome</keyword>
<dbReference type="SMART" id="SM00903">
    <property type="entry name" value="Flavin_Reduct"/>
    <property type="match status" value="1"/>
</dbReference>
<dbReference type="SUPFAM" id="SSF50475">
    <property type="entry name" value="FMN-binding split barrel"/>
    <property type="match status" value="1"/>
</dbReference>
<dbReference type="GO" id="GO:0006208">
    <property type="term" value="P:pyrimidine nucleobase catabolic process"/>
    <property type="evidence" value="ECO:0007669"/>
    <property type="project" value="TreeGrafter"/>
</dbReference>
<protein>
    <submittedName>
        <fullName evidence="3">Flavin reductase (DIM6/NTAB) family NADH-FMN oxidoreductase RutF</fullName>
    </submittedName>
</protein>